<dbReference type="RefSeq" id="WP_091964070.1">
    <property type="nucleotide sequence ID" value="NZ_FOLH01000005.1"/>
</dbReference>
<evidence type="ECO:0000313" key="2">
    <source>
        <dbReference type="Proteomes" id="UP000199058"/>
    </source>
</evidence>
<evidence type="ECO:0000313" key="1">
    <source>
        <dbReference type="EMBL" id="SFC38008.1"/>
    </source>
</evidence>
<organism evidence="1 2">
    <name type="scientific">Marinospirillum celere</name>
    <dbReference type="NCBI Taxonomy" id="1122252"/>
    <lineage>
        <taxon>Bacteria</taxon>
        <taxon>Pseudomonadati</taxon>
        <taxon>Pseudomonadota</taxon>
        <taxon>Gammaproteobacteria</taxon>
        <taxon>Oceanospirillales</taxon>
        <taxon>Oceanospirillaceae</taxon>
        <taxon>Marinospirillum</taxon>
    </lineage>
</organism>
<dbReference type="STRING" id="1122252.SAMN05660443_2430"/>
<dbReference type="AlphaFoldDB" id="A0A1I1IUM6"/>
<sequence length="123" mass="14442">MKMLNRSAISVKLRQPFVDWINSISDAGEDEVTLEEVNQESTSYLIPELEEEEDLEKLIAERYLDILENELFSWEEDDSLWPEDIDRALFDDFIRIEPAFMVFDLDDQAPLLAQVIEEVEDLD</sequence>
<name>A0A1I1IUM6_9GAMM</name>
<dbReference type="EMBL" id="FOLH01000005">
    <property type="protein sequence ID" value="SFC38008.1"/>
    <property type="molecule type" value="Genomic_DNA"/>
</dbReference>
<proteinExistence type="predicted"/>
<gene>
    <name evidence="1" type="ORF">SAMN05660443_2430</name>
</gene>
<dbReference type="OrthoDB" id="5737962at2"/>
<protein>
    <submittedName>
        <fullName evidence="1">Uncharacterized protein</fullName>
    </submittedName>
</protein>
<dbReference type="Proteomes" id="UP000199058">
    <property type="component" value="Unassembled WGS sequence"/>
</dbReference>
<keyword evidence="2" id="KW-1185">Reference proteome</keyword>
<accession>A0A1I1IUM6</accession>
<reference evidence="1 2" key="1">
    <citation type="submission" date="2016-10" db="EMBL/GenBank/DDBJ databases">
        <authorList>
            <person name="de Groot N.N."/>
        </authorList>
    </citation>
    <scope>NUCLEOTIDE SEQUENCE [LARGE SCALE GENOMIC DNA]</scope>
    <source>
        <strain evidence="1 2">DSM 18438</strain>
    </source>
</reference>